<comment type="caution">
    <text evidence="9">The sequence shown here is derived from an EMBL/GenBank/DDBJ whole genome shotgun (WGS) entry which is preliminary data.</text>
</comment>
<proteinExistence type="inferred from homology"/>
<dbReference type="PROSITE" id="PS51257">
    <property type="entry name" value="PROKAR_LIPOPROTEIN"/>
    <property type="match status" value="1"/>
</dbReference>
<dbReference type="Proteomes" id="UP000285864">
    <property type="component" value="Unassembled WGS sequence"/>
</dbReference>
<protein>
    <submittedName>
        <fullName evidence="9">RagB/SusD family nutrient uptake outer membrane protein</fullName>
    </submittedName>
</protein>
<evidence type="ECO:0000256" key="1">
    <source>
        <dbReference type="ARBA" id="ARBA00004442"/>
    </source>
</evidence>
<evidence type="ECO:0000256" key="6">
    <source>
        <dbReference type="SAM" id="SignalP"/>
    </source>
</evidence>
<feature type="domain" description="RagB/SusD" evidence="7">
    <location>
        <begin position="370"/>
        <end position="549"/>
    </location>
</feature>
<feature type="domain" description="SusD-like N-terminal" evidence="8">
    <location>
        <begin position="103"/>
        <end position="241"/>
    </location>
</feature>
<evidence type="ECO:0000256" key="5">
    <source>
        <dbReference type="ARBA" id="ARBA00023237"/>
    </source>
</evidence>
<dbReference type="Pfam" id="PF14322">
    <property type="entry name" value="SusD-like_3"/>
    <property type="match status" value="1"/>
</dbReference>
<evidence type="ECO:0000256" key="4">
    <source>
        <dbReference type="ARBA" id="ARBA00023136"/>
    </source>
</evidence>
<feature type="signal peptide" evidence="6">
    <location>
        <begin position="1"/>
        <end position="27"/>
    </location>
</feature>
<evidence type="ECO:0000256" key="2">
    <source>
        <dbReference type="ARBA" id="ARBA00006275"/>
    </source>
</evidence>
<dbReference type="InterPro" id="IPR033985">
    <property type="entry name" value="SusD-like_N"/>
</dbReference>
<reference evidence="9 10" key="1">
    <citation type="submission" date="2018-08" db="EMBL/GenBank/DDBJ databases">
        <title>A genome reference for cultivated species of the human gut microbiota.</title>
        <authorList>
            <person name="Zou Y."/>
            <person name="Xue W."/>
            <person name="Luo G."/>
        </authorList>
    </citation>
    <scope>NUCLEOTIDE SEQUENCE [LARGE SCALE GENOMIC DNA]</scope>
    <source>
        <strain evidence="9 10">AF24-2</strain>
    </source>
</reference>
<comment type="subcellular location">
    <subcellularLocation>
        <location evidence="1">Cell outer membrane</location>
    </subcellularLocation>
</comment>
<sequence length="551" mass="62080">MNVTMKRKLLYSFFIAAAMSFSGCSSFLEENPVDQMLESEAYKNPEMIYLNTVANLYTKIGADAGGSGLAGTDRGLYDLNTFCADDAILPTRGGDWDDGGLWRDLFTHNWGVNNGLIISTWDYLYGVIVQCNQSIDKLTELKELDPSNEYFDIYKAEVRGIRAMYYYYLLDMFARVPIVESSLTQMKDVKQSERSEVFNFVKKELEESIPLLADEKSADQGEYYGRMTKAAAYFLMAKLALNAEVYTDNDWTDQSRPDGKNIKFTVDGTEKNCWEATVAYCDKIKECGYSLNQGTNGFLSNFVVNNEGSKENIFVIPMDPALYKARNMYLVRSRHYDVGKALGFGNGGWNGSAATIEAMKAFGYGTATPDPRLELTYYTGRVVVNGQEVINSETGKPLEYLPMAIKLQFDKSDTSMKMAGARMYKYADDPTATEDGQCPHNDWVLFRYADVVLMRAEALIRNGQSGQADLDEVRNRVGAPHADATLSNLLKERMLELAWEGWRRQDLVRFGKFNDAITDRPKTEAYLQVFPIHANTLAVNQNLTQNPGYSK</sequence>
<keyword evidence="5" id="KW-0998">Cell outer membrane</keyword>
<evidence type="ECO:0000259" key="8">
    <source>
        <dbReference type="Pfam" id="PF14322"/>
    </source>
</evidence>
<feature type="chain" id="PRO_5019495463" evidence="6">
    <location>
        <begin position="28"/>
        <end position="551"/>
    </location>
</feature>
<keyword evidence="10" id="KW-1185">Reference proteome</keyword>
<accession>A0A412GEK7</accession>
<dbReference type="InterPro" id="IPR011990">
    <property type="entry name" value="TPR-like_helical_dom_sf"/>
</dbReference>
<dbReference type="Gene3D" id="1.25.40.390">
    <property type="match status" value="1"/>
</dbReference>
<dbReference type="Pfam" id="PF07980">
    <property type="entry name" value="SusD_RagB"/>
    <property type="match status" value="1"/>
</dbReference>
<gene>
    <name evidence="9" type="ORF">DWY20_11855</name>
</gene>
<dbReference type="AlphaFoldDB" id="A0A412GEK7"/>
<organism evidence="9 10">
    <name type="scientific">Phocaeicola coprocola</name>
    <dbReference type="NCBI Taxonomy" id="310298"/>
    <lineage>
        <taxon>Bacteria</taxon>
        <taxon>Pseudomonadati</taxon>
        <taxon>Bacteroidota</taxon>
        <taxon>Bacteroidia</taxon>
        <taxon>Bacteroidales</taxon>
        <taxon>Bacteroidaceae</taxon>
        <taxon>Phocaeicola</taxon>
    </lineage>
</organism>
<dbReference type="InterPro" id="IPR012944">
    <property type="entry name" value="SusD_RagB_dom"/>
</dbReference>
<comment type="similarity">
    <text evidence="2">Belongs to the SusD family.</text>
</comment>
<name>A0A412GEK7_9BACT</name>
<dbReference type="GO" id="GO:0009279">
    <property type="term" value="C:cell outer membrane"/>
    <property type="evidence" value="ECO:0007669"/>
    <property type="project" value="UniProtKB-SubCell"/>
</dbReference>
<evidence type="ECO:0000313" key="10">
    <source>
        <dbReference type="Proteomes" id="UP000285864"/>
    </source>
</evidence>
<keyword evidence="3 6" id="KW-0732">Signal</keyword>
<keyword evidence="4" id="KW-0472">Membrane</keyword>
<evidence type="ECO:0000313" key="9">
    <source>
        <dbReference type="EMBL" id="RGR93206.1"/>
    </source>
</evidence>
<evidence type="ECO:0000259" key="7">
    <source>
        <dbReference type="Pfam" id="PF07980"/>
    </source>
</evidence>
<dbReference type="EMBL" id="QRUU01000058">
    <property type="protein sequence ID" value="RGR93206.1"/>
    <property type="molecule type" value="Genomic_DNA"/>
</dbReference>
<dbReference type="SUPFAM" id="SSF48452">
    <property type="entry name" value="TPR-like"/>
    <property type="match status" value="1"/>
</dbReference>
<evidence type="ECO:0000256" key="3">
    <source>
        <dbReference type="ARBA" id="ARBA00022729"/>
    </source>
</evidence>